<dbReference type="GO" id="GO:0000976">
    <property type="term" value="F:transcription cis-regulatory region binding"/>
    <property type="evidence" value="ECO:0007669"/>
    <property type="project" value="TreeGrafter"/>
</dbReference>
<dbReference type="InterPro" id="IPR009057">
    <property type="entry name" value="Homeodomain-like_sf"/>
</dbReference>
<dbReference type="InterPro" id="IPR050109">
    <property type="entry name" value="HTH-type_TetR-like_transc_reg"/>
</dbReference>
<keyword evidence="7" id="KW-1185">Reference proteome</keyword>
<keyword evidence="2 4" id="KW-0238">DNA-binding</keyword>
<dbReference type="PRINTS" id="PR00455">
    <property type="entry name" value="HTHTETR"/>
</dbReference>
<dbReference type="EMBL" id="WMBB01000015">
    <property type="protein sequence ID" value="MTE16600.1"/>
    <property type="molecule type" value="Genomic_DNA"/>
</dbReference>
<name>A0A6I3L6L2_9NOCA</name>
<evidence type="ECO:0000256" key="2">
    <source>
        <dbReference type="ARBA" id="ARBA00023125"/>
    </source>
</evidence>
<gene>
    <name evidence="6" type="ORF">GLP40_28040</name>
</gene>
<keyword evidence="3" id="KW-0804">Transcription</keyword>
<comment type="caution">
    <text evidence="6">The sequence shown here is derived from an EMBL/GenBank/DDBJ whole genome shotgun (WGS) entry which is preliminary data.</text>
</comment>
<reference evidence="6 7" key="1">
    <citation type="submission" date="2019-11" db="EMBL/GenBank/DDBJ databases">
        <title>Nocardia sp. nov. CT2-14 isolated from soil.</title>
        <authorList>
            <person name="Kanchanasin P."/>
            <person name="Tanasupawat S."/>
            <person name="Yuki M."/>
            <person name="Kudo T."/>
        </authorList>
    </citation>
    <scope>NUCLEOTIDE SEQUENCE [LARGE SCALE GENOMIC DNA]</scope>
    <source>
        <strain evidence="6 7">CT2-14</strain>
    </source>
</reference>
<evidence type="ECO:0000313" key="7">
    <source>
        <dbReference type="Proteomes" id="UP000432464"/>
    </source>
</evidence>
<dbReference type="Pfam" id="PF00440">
    <property type="entry name" value="TetR_N"/>
    <property type="match status" value="1"/>
</dbReference>
<dbReference type="PROSITE" id="PS50977">
    <property type="entry name" value="HTH_TETR_2"/>
    <property type="match status" value="1"/>
</dbReference>
<evidence type="ECO:0000256" key="3">
    <source>
        <dbReference type="ARBA" id="ARBA00023163"/>
    </source>
</evidence>
<accession>A0A6I3L6L2</accession>
<dbReference type="Proteomes" id="UP000432464">
    <property type="component" value="Unassembled WGS sequence"/>
</dbReference>
<dbReference type="Gene3D" id="1.10.357.10">
    <property type="entry name" value="Tetracycline Repressor, domain 2"/>
    <property type="match status" value="1"/>
</dbReference>
<dbReference type="SUPFAM" id="SSF46689">
    <property type="entry name" value="Homeodomain-like"/>
    <property type="match status" value="1"/>
</dbReference>
<feature type="domain" description="HTH tetR-type" evidence="5">
    <location>
        <begin position="9"/>
        <end position="69"/>
    </location>
</feature>
<dbReference type="PANTHER" id="PTHR30055">
    <property type="entry name" value="HTH-TYPE TRANSCRIPTIONAL REGULATOR RUTR"/>
    <property type="match status" value="1"/>
</dbReference>
<evidence type="ECO:0000313" key="6">
    <source>
        <dbReference type="EMBL" id="MTE16600.1"/>
    </source>
</evidence>
<protein>
    <submittedName>
        <fullName evidence="6">TetR family transcriptional regulator</fullName>
    </submittedName>
</protein>
<dbReference type="RefSeq" id="WP_154791003.1">
    <property type="nucleotide sequence ID" value="NZ_WMBB01000015.1"/>
</dbReference>
<proteinExistence type="predicted"/>
<evidence type="ECO:0000259" key="5">
    <source>
        <dbReference type="PROSITE" id="PS50977"/>
    </source>
</evidence>
<dbReference type="PANTHER" id="PTHR30055:SF234">
    <property type="entry name" value="HTH-TYPE TRANSCRIPTIONAL REGULATOR BETI"/>
    <property type="match status" value="1"/>
</dbReference>
<evidence type="ECO:0000256" key="1">
    <source>
        <dbReference type="ARBA" id="ARBA00023015"/>
    </source>
</evidence>
<feature type="DNA-binding region" description="H-T-H motif" evidence="4">
    <location>
        <begin position="32"/>
        <end position="51"/>
    </location>
</feature>
<dbReference type="Gene3D" id="1.10.10.60">
    <property type="entry name" value="Homeodomain-like"/>
    <property type="match status" value="1"/>
</dbReference>
<dbReference type="AlphaFoldDB" id="A0A6I3L6L2"/>
<dbReference type="InterPro" id="IPR001647">
    <property type="entry name" value="HTH_TetR"/>
</dbReference>
<dbReference type="GO" id="GO:0003700">
    <property type="term" value="F:DNA-binding transcription factor activity"/>
    <property type="evidence" value="ECO:0007669"/>
    <property type="project" value="TreeGrafter"/>
</dbReference>
<organism evidence="6 7">
    <name type="scientific">Nocardia aurantiaca</name>
    <dbReference type="NCBI Taxonomy" id="2675850"/>
    <lineage>
        <taxon>Bacteria</taxon>
        <taxon>Bacillati</taxon>
        <taxon>Actinomycetota</taxon>
        <taxon>Actinomycetes</taxon>
        <taxon>Mycobacteriales</taxon>
        <taxon>Nocardiaceae</taxon>
        <taxon>Nocardia</taxon>
    </lineage>
</organism>
<evidence type="ECO:0000256" key="4">
    <source>
        <dbReference type="PROSITE-ProRule" id="PRU00335"/>
    </source>
</evidence>
<keyword evidence="1" id="KW-0805">Transcription regulation</keyword>
<sequence>MALREEKKRATRTALADAAMTLFAAKGFDRVTVAEVARAANVSVNTAFNYFPTKEDLFFDRQDEVANRLAQAVREREQGESAAAAIRRAFLDRMRRDEPTLGLSPGATAFWRMIDESPALQARLRRLGEQSEAALAEALAEATNTSPEDPTARLAAAALAGLDRALHAEIRRATLMGADPDTVRATVIRAATEGFDAAVAGLADYATRR</sequence>